<dbReference type="PANTHER" id="PTHR43537">
    <property type="entry name" value="TRANSCRIPTIONAL REGULATOR, GNTR FAMILY"/>
    <property type="match status" value="1"/>
</dbReference>
<keyword evidence="1" id="KW-0805">Transcription regulation</keyword>
<dbReference type="Gene3D" id="1.20.120.530">
    <property type="entry name" value="GntR ligand-binding domain-like"/>
    <property type="match status" value="1"/>
</dbReference>
<evidence type="ECO:0000259" key="4">
    <source>
        <dbReference type="PROSITE" id="PS50949"/>
    </source>
</evidence>
<organism evidence="5 8">
    <name type="scientific">Streptomyces radicis</name>
    <dbReference type="NCBI Taxonomy" id="1750517"/>
    <lineage>
        <taxon>Bacteria</taxon>
        <taxon>Bacillati</taxon>
        <taxon>Actinomycetota</taxon>
        <taxon>Actinomycetes</taxon>
        <taxon>Kitasatosporales</taxon>
        <taxon>Streptomycetaceae</taxon>
        <taxon>Streptomyces</taxon>
    </lineage>
</organism>
<evidence type="ECO:0000256" key="2">
    <source>
        <dbReference type="ARBA" id="ARBA00023125"/>
    </source>
</evidence>
<sequence>MQLSTGVDVPEVGVRMGTMAISATASAGSGDTETYRLIRQQILDGVLIPGRALTSSGLAGELGVSRSPVREALSRLELEGLLERTAAGYLVPRRSAEEILEICDARIALDAAAAHASALHASELDLARLAHLLERAERTEDTAGRLALDHEFHLALRAASRNATISRLLDGLETQLAAYDSTSTSAEANLELILEEHRRILDAVRARDAERARLEMTAHQTRARDLRVATLARGEA</sequence>
<dbReference type="InterPro" id="IPR008920">
    <property type="entry name" value="TF_FadR/GntR_C"/>
</dbReference>
<gene>
    <name evidence="6" type="ORF">D7318_19730</name>
    <name evidence="5" type="ORF">D7319_18795</name>
</gene>
<dbReference type="Pfam" id="PF00392">
    <property type="entry name" value="GntR"/>
    <property type="match status" value="1"/>
</dbReference>
<evidence type="ECO:0000256" key="3">
    <source>
        <dbReference type="ARBA" id="ARBA00023163"/>
    </source>
</evidence>
<dbReference type="InterPro" id="IPR036388">
    <property type="entry name" value="WH-like_DNA-bd_sf"/>
</dbReference>
<dbReference type="AlphaFoldDB" id="A0A3A9W2C8"/>
<keyword evidence="7" id="KW-1185">Reference proteome</keyword>
<dbReference type="SUPFAM" id="SSF48008">
    <property type="entry name" value="GntR ligand-binding domain-like"/>
    <property type="match status" value="1"/>
</dbReference>
<comment type="caution">
    <text evidence="5">The sequence shown here is derived from an EMBL/GenBank/DDBJ whole genome shotgun (WGS) entry which is preliminary data.</text>
</comment>
<dbReference type="Proteomes" id="UP000268652">
    <property type="component" value="Unassembled WGS sequence"/>
</dbReference>
<reference evidence="7 8" key="1">
    <citation type="submission" date="2018-09" db="EMBL/GenBank/DDBJ databases">
        <title>Streptomyces sp. nov. DS1-2, an endophytic actinomycete isolated from roots of Dendrobium scabrilingue.</title>
        <authorList>
            <person name="Kuncharoen N."/>
            <person name="Kudo T."/>
            <person name="Ohkuma M."/>
            <person name="Yuki M."/>
            <person name="Tanasupawat S."/>
        </authorList>
    </citation>
    <scope>NUCLEOTIDE SEQUENCE [LARGE SCALE GENOMIC DNA]</scope>
    <source>
        <strain evidence="5 8">AZ1-7</strain>
        <strain evidence="6 7">DS1-2</strain>
    </source>
</reference>
<evidence type="ECO:0000313" key="8">
    <source>
        <dbReference type="Proteomes" id="UP000275024"/>
    </source>
</evidence>
<dbReference type="EMBL" id="RBDY01000015">
    <property type="protein sequence ID" value="RKN19580.1"/>
    <property type="molecule type" value="Genomic_DNA"/>
</dbReference>
<dbReference type="OrthoDB" id="8664638at2"/>
<dbReference type="SMART" id="SM00345">
    <property type="entry name" value="HTH_GNTR"/>
    <property type="match status" value="1"/>
</dbReference>
<dbReference type="Pfam" id="PF07729">
    <property type="entry name" value="FCD"/>
    <property type="match status" value="1"/>
</dbReference>
<dbReference type="GO" id="GO:0003700">
    <property type="term" value="F:DNA-binding transcription factor activity"/>
    <property type="evidence" value="ECO:0007669"/>
    <property type="project" value="InterPro"/>
</dbReference>
<evidence type="ECO:0000313" key="6">
    <source>
        <dbReference type="EMBL" id="RKN19580.1"/>
    </source>
</evidence>
<dbReference type="EMBL" id="RBDX01000015">
    <property type="protein sequence ID" value="RKN07401.1"/>
    <property type="molecule type" value="Genomic_DNA"/>
</dbReference>
<accession>A0A3A9W2C8</accession>
<keyword evidence="3" id="KW-0804">Transcription</keyword>
<evidence type="ECO:0000313" key="5">
    <source>
        <dbReference type="EMBL" id="RKN07401.1"/>
    </source>
</evidence>
<feature type="domain" description="HTH gntR-type" evidence="4">
    <location>
        <begin position="28"/>
        <end position="94"/>
    </location>
</feature>
<proteinExistence type="predicted"/>
<evidence type="ECO:0000313" key="7">
    <source>
        <dbReference type="Proteomes" id="UP000268652"/>
    </source>
</evidence>
<dbReference type="GO" id="GO:0003677">
    <property type="term" value="F:DNA binding"/>
    <property type="evidence" value="ECO:0007669"/>
    <property type="project" value="UniProtKB-KW"/>
</dbReference>
<dbReference type="SMART" id="SM00895">
    <property type="entry name" value="FCD"/>
    <property type="match status" value="1"/>
</dbReference>
<evidence type="ECO:0000256" key="1">
    <source>
        <dbReference type="ARBA" id="ARBA00023015"/>
    </source>
</evidence>
<protein>
    <submittedName>
        <fullName evidence="5">GntR family transcriptional regulator</fullName>
    </submittedName>
</protein>
<dbReference type="InterPro" id="IPR011711">
    <property type="entry name" value="GntR_C"/>
</dbReference>
<dbReference type="SUPFAM" id="SSF46785">
    <property type="entry name" value="Winged helix' DNA-binding domain"/>
    <property type="match status" value="1"/>
</dbReference>
<dbReference type="InterPro" id="IPR036390">
    <property type="entry name" value="WH_DNA-bd_sf"/>
</dbReference>
<dbReference type="Proteomes" id="UP000275024">
    <property type="component" value="Unassembled WGS sequence"/>
</dbReference>
<dbReference type="Gene3D" id="1.10.10.10">
    <property type="entry name" value="Winged helix-like DNA-binding domain superfamily/Winged helix DNA-binding domain"/>
    <property type="match status" value="1"/>
</dbReference>
<dbReference type="PROSITE" id="PS50949">
    <property type="entry name" value="HTH_GNTR"/>
    <property type="match status" value="1"/>
</dbReference>
<dbReference type="PRINTS" id="PR00035">
    <property type="entry name" value="HTHGNTR"/>
</dbReference>
<keyword evidence="2" id="KW-0238">DNA-binding</keyword>
<dbReference type="PANTHER" id="PTHR43537:SF5">
    <property type="entry name" value="UXU OPERON TRANSCRIPTIONAL REGULATOR"/>
    <property type="match status" value="1"/>
</dbReference>
<dbReference type="InterPro" id="IPR000524">
    <property type="entry name" value="Tscrpt_reg_HTH_GntR"/>
</dbReference>
<name>A0A3A9W2C8_9ACTN</name>